<name>A0AAF3J2X3_9BILA</name>
<accession>A0AAF3J2X3</accession>
<dbReference type="GO" id="GO:0042073">
    <property type="term" value="P:intraciliary transport"/>
    <property type="evidence" value="ECO:0007669"/>
    <property type="project" value="UniProtKB-UniRule"/>
</dbReference>
<keyword evidence="3" id="KW-0969">Cilium</keyword>
<dbReference type="InterPro" id="IPR011990">
    <property type="entry name" value="TPR-like_helical_dom_sf"/>
</dbReference>
<evidence type="ECO:0000256" key="1">
    <source>
        <dbReference type="ARBA" id="ARBA00022737"/>
    </source>
</evidence>
<dbReference type="InterPro" id="IPR039941">
    <property type="entry name" value="TT30"/>
</dbReference>
<keyword evidence="4" id="KW-1185">Reference proteome</keyword>
<dbReference type="Proteomes" id="UP000887575">
    <property type="component" value="Unassembled WGS sequence"/>
</dbReference>
<keyword evidence="3" id="KW-0966">Cell projection</keyword>
<evidence type="ECO:0000256" key="2">
    <source>
        <dbReference type="ARBA" id="ARBA00022803"/>
    </source>
</evidence>
<keyword evidence="1" id="KW-0677">Repeat</keyword>
<dbReference type="PANTHER" id="PTHR20931:SF0">
    <property type="entry name" value="TETRATRICOPEPTIDE REPEAT PROTEIN 30"/>
    <property type="match status" value="1"/>
</dbReference>
<comment type="subcellular location">
    <subcellularLocation>
        <location evidence="3">Cell projection</location>
        <location evidence="3">Cilium</location>
    </subcellularLocation>
</comment>
<proteinExistence type="inferred from homology"/>
<evidence type="ECO:0000313" key="5">
    <source>
        <dbReference type="WBParaSite" id="MBELARI_LOCUS12863"/>
    </source>
</evidence>
<dbReference type="Pfam" id="PF07719">
    <property type="entry name" value="TPR_2"/>
    <property type="match status" value="1"/>
</dbReference>
<dbReference type="SUPFAM" id="SSF48452">
    <property type="entry name" value="TPR-like"/>
    <property type="match status" value="1"/>
</dbReference>
<keyword evidence="3" id="KW-0970">Cilium biogenesis/degradation</keyword>
<dbReference type="InterPro" id="IPR013105">
    <property type="entry name" value="TPR_2"/>
</dbReference>
<dbReference type="GO" id="GO:0120170">
    <property type="term" value="F:intraciliary transport particle B binding"/>
    <property type="evidence" value="ECO:0007669"/>
    <property type="project" value="TreeGrafter"/>
</dbReference>
<dbReference type="WBParaSite" id="MBELARI_LOCUS12863">
    <property type="protein sequence ID" value="MBELARI_LOCUS12863"/>
    <property type="gene ID" value="MBELARI_LOCUS12863"/>
</dbReference>
<comment type="similarity">
    <text evidence="3">Belongs to the TTC30/dfy-1/fleer family.</text>
</comment>
<dbReference type="GO" id="GO:0005879">
    <property type="term" value="C:axonemal microtubule"/>
    <property type="evidence" value="ECO:0007669"/>
    <property type="project" value="UniProtKB-UniRule"/>
</dbReference>
<protein>
    <recommendedName>
        <fullName evidence="3">Tetratricopeptide repeat protein 30</fullName>
    </recommendedName>
</protein>
<organism evidence="4 5">
    <name type="scientific">Mesorhabditis belari</name>
    <dbReference type="NCBI Taxonomy" id="2138241"/>
    <lineage>
        <taxon>Eukaryota</taxon>
        <taxon>Metazoa</taxon>
        <taxon>Ecdysozoa</taxon>
        <taxon>Nematoda</taxon>
        <taxon>Chromadorea</taxon>
        <taxon>Rhabditida</taxon>
        <taxon>Rhabditina</taxon>
        <taxon>Rhabditomorpha</taxon>
        <taxon>Rhabditoidea</taxon>
        <taxon>Rhabditidae</taxon>
        <taxon>Mesorhabditinae</taxon>
        <taxon>Mesorhabditis</taxon>
    </lineage>
</organism>
<dbReference type="Gene3D" id="1.25.40.10">
    <property type="entry name" value="Tetratricopeptide repeat domain"/>
    <property type="match status" value="2"/>
</dbReference>
<keyword evidence="2 3" id="KW-0802">TPR repeat</keyword>
<dbReference type="PANTHER" id="PTHR20931">
    <property type="entry name" value="TETRATRICOPEPTIDE REPEAT PROTEIN 30"/>
    <property type="match status" value="1"/>
</dbReference>
<dbReference type="Pfam" id="PF13432">
    <property type="entry name" value="TPR_16"/>
    <property type="match status" value="1"/>
</dbReference>
<evidence type="ECO:0000313" key="4">
    <source>
        <dbReference type="Proteomes" id="UP000887575"/>
    </source>
</evidence>
<comment type="function">
    <text evidence="3">Required for polyglutamylation of axonemal tubulin. Plays a role in anterograde intraflagellar transport (IFT), the process by which cilia precursors are transported from the base of the cilium to the site of their incorporation at the tip.</text>
</comment>
<reference evidence="5" key="1">
    <citation type="submission" date="2024-02" db="UniProtKB">
        <authorList>
            <consortium name="WormBaseParasite"/>
        </authorList>
    </citation>
    <scope>IDENTIFICATION</scope>
</reference>
<dbReference type="AlphaFoldDB" id="A0AAF3J2X3"/>
<sequence>MSFVPIKDGEFTSTIYGMIKDGKYNEVMRILQYELQRSPSNRAALSLLGYCQYYTQDFHGAVECYEQLTQLYPNFSEYKLYYAQSLYNAFMFPEAIAVASTIEDPSLLSEVIKLEAAIKYREEDLTNARILVEQFPQEDVDIEVNLACLDYKENNYEKSLERFSRATGTFGYQPELAYAQALCHYRRKEYPQALKYITDIIDRGIQ</sequence>
<dbReference type="GO" id="GO:0030992">
    <property type="term" value="C:intraciliary transport particle B"/>
    <property type="evidence" value="ECO:0007669"/>
    <property type="project" value="TreeGrafter"/>
</dbReference>
<evidence type="ECO:0000256" key="3">
    <source>
        <dbReference type="RuleBase" id="RU367070"/>
    </source>
</evidence>